<dbReference type="NCBIfam" id="TIGR03859">
    <property type="entry name" value="PQQ_PqqD"/>
    <property type="match status" value="1"/>
</dbReference>
<dbReference type="InterPro" id="IPR022479">
    <property type="entry name" value="PqqD_bac"/>
</dbReference>
<gene>
    <name evidence="4" type="primary">pqqD</name>
    <name evidence="4" type="ORF">RSO01_40790</name>
</gene>
<comment type="pathway">
    <text evidence="1">Cofactor biosynthesis; pyrroloquinoline quinone biosynthesis.</text>
</comment>
<dbReference type="Proteomes" id="UP000321058">
    <property type="component" value="Unassembled WGS sequence"/>
</dbReference>
<name>A0A512NDA1_9HYPH</name>
<dbReference type="GO" id="GO:0018189">
    <property type="term" value="P:pyrroloquinoline quinone biosynthetic process"/>
    <property type="evidence" value="ECO:0007669"/>
    <property type="project" value="UniProtKB-UniPathway"/>
</dbReference>
<keyword evidence="3" id="KW-0884">PQQ biosynthesis</keyword>
<dbReference type="UniPathway" id="UPA00539"/>
<dbReference type="EMBL" id="BKAJ01000072">
    <property type="protein sequence ID" value="GEP56913.1"/>
    <property type="molecule type" value="Genomic_DNA"/>
</dbReference>
<dbReference type="Pfam" id="PF05402">
    <property type="entry name" value="PqqD"/>
    <property type="match status" value="1"/>
</dbReference>
<accession>A0A512NDA1</accession>
<comment type="subunit">
    <text evidence="2">Monomer. Interacts with PqqE.</text>
</comment>
<keyword evidence="5" id="KW-1185">Reference proteome</keyword>
<dbReference type="AlphaFoldDB" id="A0A512NDA1"/>
<evidence type="ECO:0000313" key="5">
    <source>
        <dbReference type="Proteomes" id="UP000321058"/>
    </source>
</evidence>
<dbReference type="InterPro" id="IPR041881">
    <property type="entry name" value="PqqD_sf"/>
</dbReference>
<evidence type="ECO:0000256" key="3">
    <source>
        <dbReference type="ARBA" id="ARBA00022905"/>
    </source>
</evidence>
<reference evidence="4 5" key="1">
    <citation type="submission" date="2019-07" db="EMBL/GenBank/DDBJ databases">
        <title>Whole genome shotgun sequence of Reyranella soli NBRC 108950.</title>
        <authorList>
            <person name="Hosoyama A."/>
            <person name="Uohara A."/>
            <person name="Ohji S."/>
            <person name="Ichikawa N."/>
        </authorList>
    </citation>
    <scope>NUCLEOTIDE SEQUENCE [LARGE SCALE GENOMIC DNA]</scope>
    <source>
        <strain evidence="4 5">NBRC 108950</strain>
    </source>
</reference>
<organism evidence="4 5">
    <name type="scientific">Reyranella soli</name>
    <dbReference type="NCBI Taxonomy" id="1230389"/>
    <lineage>
        <taxon>Bacteria</taxon>
        <taxon>Pseudomonadati</taxon>
        <taxon>Pseudomonadota</taxon>
        <taxon>Alphaproteobacteria</taxon>
        <taxon>Hyphomicrobiales</taxon>
        <taxon>Reyranellaceae</taxon>
        <taxon>Reyranella</taxon>
    </lineage>
</organism>
<sequence length="99" mass="10760">MDRLVVSAESVLNFAPHIVFRFDEVRKRWIILAPERLMLPDEQAVEILQLVDGKTGVSGIVDSLAARYSQAPRDLIAKDVTAMLQDLADKGCLAGAGPG</sequence>
<evidence type="ECO:0000256" key="2">
    <source>
        <dbReference type="ARBA" id="ARBA00011741"/>
    </source>
</evidence>
<proteinExistence type="predicted"/>
<comment type="caution">
    <text evidence="4">The sequence shown here is derived from an EMBL/GenBank/DDBJ whole genome shotgun (WGS) entry which is preliminary data.</text>
</comment>
<dbReference type="InterPro" id="IPR008792">
    <property type="entry name" value="PQQD"/>
</dbReference>
<dbReference type="GO" id="GO:0048038">
    <property type="term" value="F:quinone binding"/>
    <property type="evidence" value="ECO:0007669"/>
    <property type="project" value="InterPro"/>
</dbReference>
<dbReference type="Gene3D" id="1.10.10.1150">
    <property type="entry name" value="Coenzyme PQQ synthesis protein D (PqqD)"/>
    <property type="match status" value="1"/>
</dbReference>
<evidence type="ECO:0000313" key="4">
    <source>
        <dbReference type="EMBL" id="GEP56913.1"/>
    </source>
</evidence>
<evidence type="ECO:0000256" key="1">
    <source>
        <dbReference type="ARBA" id="ARBA00004886"/>
    </source>
</evidence>
<protein>
    <submittedName>
        <fullName evidence="4">Coenzyme PQQ synthesis protein D</fullName>
    </submittedName>
</protein>